<evidence type="ECO:0000256" key="10">
    <source>
        <dbReference type="ARBA" id="ARBA00047821"/>
    </source>
</evidence>
<evidence type="ECO:0000256" key="1">
    <source>
        <dbReference type="ARBA" id="ARBA00004123"/>
    </source>
</evidence>
<dbReference type="EC" id="2.3.1.257" evidence="4"/>
<dbReference type="PANTHER" id="PTHR20531">
    <property type="entry name" value="N-ALPHA-ACETYLTRANSFERASE 40"/>
    <property type="match status" value="1"/>
</dbReference>
<protein>
    <recommendedName>
        <fullName evidence="5">N-alpha-acetyltransferase 40</fullName>
        <ecNumber evidence="4">2.3.1.257</ecNumber>
    </recommendedName>
</protein>
<keyword evidence="7" id="KW-0808">Transferase</keyword>
<dbReference type="GO" id="GO:1990189">
    <property type="term" value="F:protein N-terminal-serine acetyltransferase activity"/>
    <property type="evidence" value="ECO:0007669"/>
    <property type="project" value="UniProtKB-EC"/>
</dbReference>
<dbReference type="PROSITE" id="PS51186">
    <property type="entry name" value="GNAT"/>
    <property type="match status" value="1"/>
</dbReference>
<comment type="subcellular location">
    <subcellularLocation>
        <location evidence="2">Cytoplasm</location>
    </subcellularLocation>
    <subcellularLocation>
        <location evidence="1">Nucleus</location>
    </subcellularLocation>
</comment>
<evidence type="ECO:0000256" key="2">
    <source>
        <dbReference type="ARBA" id="ARBA00004496"/>
    </source>
</evidence>
<dbReference type="Proteomes" id="UP001306508">
    <property type="component" value="Unassembled WGS sequence"/>
</dbReference>
<name>A0AAN7ZYA8_9SACH</name>
<evidence type="ECO:0000256" key="8">
    <source>
        <dbReference type="ARBA" id="ARBA00023242"/>
    </source>
</evidence>
<proteinExistence type="inferred from homology"/>
<evidence type="ECO:0000313" key="14">
    <source>
        <dbReference type="Proteomes" id="UP001306508"/>
    </source>
</evidence>
<evidence type="ECO:0000256" key="11">
    <source>
        <dbReference type="ARBA" id="ARBA00049524"/>
    </source>
</evidence>
<dbReference type="AlphaFoldDB" id="A0AAN7ZYA8"/>
<comment type="catalytic activity">
    <reaction evidence="10">
        <text>N-terminal L-seryl-[histone H2A] + acetyl-CoA = N-terminal N(alpha)-acetyl-L-seryl-[histone H2A] + CoA + H(+)</text>
        <dbReference type="Rhea" id="RHEA:50600"/>
        <dbReference type="Rhea" id="RHEA-COMP:12742"/>
        <dbReference type="Rhea" id="RHEA-COMP:12744"/>
        <dbReference type="ChEBI" id="CHEBI:15378"/>
        <dbReference type="ChEBI" id="CHEBI:57287"/>
        <dbReference type="ChEBI" id="CHEBI:57288"/>
        <dbReference type="ChEBI" id="CHEBI:64738"/>
        <dbReference type="ChEBI" id="CHEBI:83690"/>
        <dbReference type="EC" id="2.3.1.257"/>
    </reaction>
</comment>
<evidence type="ECO:0000256" key="7">
    <source>
        <dbReference type="ARBA" id="ARBA00022679"/>
    </source>
</evidence>
<keyword evidence="14" id="KW-1185">Reference proteome</keyword>
<dbReference type="PANTHER" id="PTHR20531:SF1">
    <property type="entry name" value="N-ALPHA-ACETYLTRANSFERASE 40"/>
    <property type="match status" value="1"/>
</dbReference>
<accession>A0AAN7ZYA8</accession>
<dbReference type="InterPro" id="IPR039949">
    <property type="entry name" value="NAA40"/>
</dbReference>
<evidence type="ECO:0000256" key="3">
    <source>
        <dbReference type="ARBA" id="ARBA00008870"/>
    </source>
</evidence>
<dbReference type="Gene3D" id="3.40.630.30">
    <property type="match status" value="1"/>
</dbReference>
<evidence type="ECO:0000256" key="4">
    <source>
        <dbReference type="ARBA" id="ARBA00012950"/>
    </source>
</evidence>
<evidence type="ECO:0000313" key="13">
    <source>
        <dbReference type="EMBL" id="KAK5780796.1"/>
    </source>
</evidence>
<dbReference type="InterPro" id="IPR000182">
    <property type="entry name" value="GNAT_dom"/>
</dbReference>
<evidence type="ECO:0000259" key="12">
    <source>
        <dbReference type="PROSITE" id="PS51186"/>
    </source>
</evidence>
<comment type="catalytic activity">
    <reaction evidence="11">
        <text>N-terminal L-seryl-[histone H4] + acetyl-CoA = N-terminal N(alpha)-acetyl-L-seryl-[histone H4] + CoA + H(+)</text>
        <dbReference type="Rhea" id="RHEA:50596"/>
        <dbReference type="Rhea" id="RHEA-COMP:12740"/>
        <dbReference type="Rhea" id="RHEA-COMP:12743"/>
        <dbReference type="ChEBI" id="CHEBI:15378"/>
        <dbReference type="ChEBI" id="CHEBI:57287"/>
        <dbReference type="ChEBI" id="CHEBI:57288"/>
        <dbReference type="ChEBI" id="CHEBI:64738"/>
        <dbReference type="ChEBI" id="CHEBI:83690"/>
        <dbReference type="EC" id="2.3.1.257"/>
    </reaction>
</comment>
<evidence type="ECO:0000256" key="5">
    <source>
        <dbReference type="ARBA" id="ARBA00015043"/>
    </source>
</evidence>
<dbReference type="GO" id="GO:0043998">
    <property type="term" value="F:histone H2A acetyltransferase activity"/>
    <property type="evidence" value="ECO:0007669"/>
    <property type="project" value="InterPro"/>
</dbReference>
<evidence type="ECO:0000256" key="6">
    <source>
        <dbReference type="ARBA" id="ARBA00022490"/>
    </source>
</evidence>
<dbReference type="SUPFAM" id="SSF55729">
    <property type="entry name" value="Acyl-CoA N-acyltransferases (Nat)"/>
    <property type="match status" value="1"/>
</dbReference>
<sequence length="282" mass="32808">MSHLDNINTFISKLKLFFPETIEYEEKDRDIGVKRLLRRHTMYIDDSKTITTINKDGDSIQPYSTSLDAVNNKTNVEILKKFLNILDINLGKIYKEVSHQIYNNQKSWEVNKWEEMLSPGLIYVSYWRTDTDRDKSTDLQPVLFLSFMLTEEIDVSRIGAIEFVVYLYEIQILPELRGLGIGQRLLGCLKDTSMGYNNCDGNSKSVFKNDTIISAIVLTVFSENEVAIRFYKKLQFRYTVGSPRDELIDRIANRTRKRQSTANSVTNQHVIKPIYYLLHLPL</sequence>
<reference evidence="14" key="1">
    <citation type="submission" date="2023-07" db="EMBL/GenBank/DDBJ databases">
        <title>A draft genome of Kazachstania heterogenica Y-27499.</title>
        <authorList>
            <person name="Donic C."/>
            <person name="Kralova J.S."/>
            <person name="Fidel L."/>
            <person name="Ben-Dor S."/>
            <person name="Jung S."/>
        </authorList>
    </citation>
    <scope>NUCLEOTIDE SEQUENCE [LARGE SCALE GENOMIC DNA]</scope>
    <source>
        <strain evidence="14">Y27499</strain>
    </source>
</reference>
<dbReference type="CDD" id="cd04301">
    <property type="entry name" value="NAT_SF"/>
    <property type="match status" value="1"/>
</dbReference>
<dbReference type="EMBL" id="JAWIZZ010000040">
    <property type="protein sequence ID" value="KAK5780796.1"/>
    <property type="molecule type" value="Genomic_DNA"/>
</dbReference>
<keyword evidence="9" id="KW-0012">Acyltransferase</keyword>
<dbReference type="GO" id="GO:0010485">
    <property type="term" value="F:histone H4 acetyltransferase activity"/>
    <property type="evidence" value="ECO:0007669"/>
    <property type="project" value="InterPro"/>
</dbReference>
<dbReference type="GO" id="GO:0005634">
    <property type="term" value="C:nucleus"/>
    <property type="evidence" value="ECO:0007669"/>
    <property type="project" value="UniProtKB-SubCell"/>
</dbReference>
<comment type="similarity">
    <text evidence="3">Belongs to the acetyltransferase family. NAA40 subfamily.</text>
</comment>
<feature type="domain" description="N-acetyltransferase" evidence="12">
    <location>
        <begin position="92"/>
        <end position="281"/>
    </location>
</feature>
<keyword evidence="6" id="KW-0963">Cytoplasm</keyword>
<gene>
    <name evidence="13" type="ORF">RI543_001921</name>
</gene>
<comment type="caution">
    <text evidence="13">The sequence shown here is derived from an EMBL/GenBank/DDBJ whole genome shotgun (WGS) entry which is preliminary data.</text>
</comment>
<dbReference type="GO" id="GO:0005737">
    <property type="term" value="C:cytoplasm"/>
    <property type="evidence" value="ECO:0007669"/>
    <property type="project" value="UniProtKB-SubCell"/>
</dbReference>
<evidence type="ECO:0000256" key="9">
    <source>
        <dbReference type="ARBA" id="ARBA00023315"/>
    </source>
</evidence>
<keyword evidence="8" id="KW-0539">Nucleus</keyword>
<organism evidence="13 14">
    <name type="scientific">Arxiozyma heterogenica</name>
    <dbReference type="NCBI Taxonomy" id="278026"/>
    <lineage>
        <taxon>Eukaryota</taxon>
        <taxon>Fungi</taxon>
        <taxon>Dikarya</taxon>
        <taxon>Ascomycota</taxon>
        <taxon>Saccharomycotina</taxon>
        <taxon>Saccharomycetes</taxon>
        <taxon>Saccharomycetales</taxon>
        <taxon>Saccharomycetaceae</taxon>
        <taxon>Arxiozyma</taxon>
    </lineage>
</organism>
<dbReference type="InterPro" id="IPR016181">
    <property type="entry name" value="Acyl_CoA_acyltransferase"/>
</dbReference>